<reference evidence="2 3" key="1">
    <citation type="submission" date="2019-07" db="EMBL/GenBank/DDBJ databases">
        <title>Whole genome shotgun sequence of Myxococcus fulvus NBRC 100333.</title>
        <authorList>
            <person name="Hosoyama A."/>
            <person name="Uohara A."/>
            <person name="Ohji S."/>
            <person name="Ichikawa N."/>
        </authorList>
    </citation>
    <scope>NUCLEOTIDE SEQUENCE [LARGE SCALE GENOMIC DNA]</scope>
    <source>
        <strain evidence="2 3">NBRC 100333</strain>
    </source>
</reference>
<dbReference type="AlphaFoldDB" id="A0A511SW71"/>
<sequence length="96" mass="10560">MTRTLTGRPLEKLRVSDSCLKKGSCECAVWGMVRGFISWANTGALTKMSAAVRTWRMRSRTPASGGAPFTERCGEAYTRPPRKLSKPATDVRIPEA</sequence>
<evidence type="ECO:0000256" key="1">
    <source>
        <dbReference type="SAM" id="MobiDB-lite"/>
    </source>
</evidence>
<dbReference type="Proteomes" id="UP000321514">
    <property type="component" value="Unassembled WGS sequence"/>
</dbReference>
<feature type="region of interest" description="Disordered" evidence="1">
    <location>
        <begin position="59"/>
        <end position="96"/>
    </location>
</feature>
<dbReference type="EMBL" id="BJXR01000014">
    <property type="protein sequence ID" value="GEN06149.1"/>
    <property type="molecule type" value="Genomic_DNA"/>
</dbReference>
<gene>
    <name evidence="2" type="ORF">MFU01_11860</name>
</gene>
<comment type="caution">
    <text evidence="2">The sequence shown here is derived from an EMBL/GenBank/DDBJ whole genome shotgun (WGS) entry which is preliminary data.</text>
</comment>
<name>A0A511SW71_MYXFU</name>
<organism evidence="2 3">
    <name type="scientific">Myxococcus fulvus</name>
    <dbReference type="NCBI Taxonomy" id="33"/>
    <lineage>
        <taxon>Bacteria</taxon>
        <taxon>Pseudomonadati</taxon>
        <taxon>Myxococcota</taxon>
        <taxon>Myxococcia</taxon>
        <taxon>Myxococcales</taxon>
        <taxon>Cystobacterineae</taxon>
        <taxon>Myxococcaceae</taxon>
        <taxon>Myxococcus</taxon>
    </lineage>
</organism>
<evidence type="ECO:0000313" key="3">
    <source>
        <dbReference type="Proteomes" id="UP000321514"/>
    </source>
</evidence>
<evidence type="ECO:0000313" key="2">
    <source>
        <dbReference type="EMBL" id="GEN06149.1"/>
    </source>
</evidence>
<protein>
    <submittedName>
        <fullName evidence="2">Uncharacterized protein</fullName>
    </submittedName>
</protein>
<accession>A0A511SW71</accession>
<proteinExistence type="predicted"/>